<evidence type="ECO:0000256" key="6">
    <source>
        <dbReference type="ARBA" id="ARBA00022833"/>
    </source>
</evidence>
<proteinExistence type="inferred from homology"/>
<evidence type="ECO:0000256" key="7">
    <source>
        <dbReference type="ARBA" id="ARBA00023049"/>
    </source>
</evidence>
<dbReference type="Gene3D" id="3.40.390.10">
    <property type="entry name" value="Collagenase (Catalytic Domain)"/>
    <property type="match status" value="1"/>
</dbReference>
<reference evidence="11" key="1">
    <citation type="submission" date="2018-06" db="EMBL/GenBank/DDBJ databases">
        <title>Complete genome sequences of Mycoplasma anatis, M. anseris and M. cloacale type strains.</title>
        <authorList>
            <person name="Grozner D."/>
            <person name="Forro B."/>
            <person name="Sulyok K.M."/>
            <person name="Marton S."/>
            <person name="Kreizinger Z."/>
            <person name="Banyai K."/>
            <person name="Gyuranecz M."/>
        </authorList>
    </citation>
    <scope>NUCLEOTIDE SEQUENCE [LARGE SCALE GENOMIC DNA]</scope>
    <source>
        <strain evidence="11">ATCC 49234</strain>
    </source>
</reference>
<evidence type="ECO:0000259" key="9">
    <source>
        <dbReference type="Pfam" id="PF05649"/>
    </source>
</evidence>
<organism evidence="10 11">
    <name type="scientific">[Mycoplasma] anseris</name>
    <dbReference type="NCBI Taxonomy" id="92400"/>
    <lineage>
        <taxon>Bacteria</taxon>
        <taxon>Bacillati</taxon>
        <taxon>Mycoplasmatota</taxon>
        <taxon>Mycoplasmoidales</taxon>
        <taxon>Metamycoplasmataceae</taxon>
        <taxon>Metamycoplasma</taxon>
    </lineage>
</organism>
<dbReference type="Pfam" id="PF05649">
    <property type="entry name" value="Peptidase_M13_N"/>
    <property type="match status" value="1"/>
</dbReference>
<keyword evidence="4" id="KW-0479">Metal-binding</keyword>
<dbReference type="PROSITE" id="PS51885">
    <property type="entry name" value="NEPRILYSIN"/>
    <property type="match status" value="1"/>
</dbReference>
<evidence type="ECO:0000256" key="5">
    <source>
        <dbReference type="ARBA" id="ARBA00022801"/>
    </source>
</evidence>
<dbReference type="AlphaFoldDB" id="A0A2Z4ND34"/>
<keyword evidence="7" id="KW-0482">Metalloprotease</keyword>
<dbReference type="GO" id="GO:0046872">
    <property type="term" value="F:metal ion binding"/>
    <property type="evidence" value="ECO:0007669"/>
    <property type="project" value="UniProtKB-KW"/>
</dbReference>
<evidence type="ECO:0000259" key="8">
    <source>
        <dbReference type="Pfam" id="PF01431"/>
    </source>
</evidence>
<evidence type="ECO:0000313" key="10">
    <source>
        <dbReference type="EMBL" id="AWX69478.1"/>
    </source>
</evidence>
<dbReference type="GO" id="GO:0005886">
    <property type="term" value="C:plasma membrane"/>
    <property type="evidence" value="ECO:0007669"/>
    <property type="project" value="TreeGrafter"/>
</dbReference>
<accession>A0A2Z4ND34</accession>
<evidence type="ECO:0000256" key="1">
    <source>
        <dbReference type="ARBA" id="ARBA00001947"/>
    </source>
</evidence>
<dbReference type="Pfam" id="PF01431">
    <property type="entry name" value="Peptidase_M13"/>
    <property type="match status" value="1"/>
</dbReference>
<keyword evidence="6" id="KW-0862">Zinc</keyword>
<dbReference type="PANTHER" id="PTHR11733">
    <property type="entry name" value="ZINC METALLOPROTEASE FAMILY M13 NEPRILYSIN-RELATED"/>
    <property type="match status" value="1"/>
</dbReference>
<dbReference type="Gene3D" id="1.10.1380.10">
    <property type="entry name" value="Neutral endopeptidase , domain2"/>
    <property type="match status" value="1"/>
</dbReference>
<dbReference type="GO" id="GO:0004222">
    <property type="term" value="F:metalloendopeptidase activity"/>
    <property type="evidence" value="ECO:0007669"/>
    <property type="project" value="InterPro"/>
</dbReference>
<protein>
    <submittedName>
        <fullName evidence="10">M13 family peptidase</fullName>
    </submittedName>
</protein>
<dbReference type="InterPro" id="IPR024079">
    <property type="entry name" value="MetalloPept_cat_dom_sf"/>
</dbReference>
<feature type="domain" description="Peptidase M13 C-terminal" evidence="8">
    <location>
        <begin position="442"/>
        <end position="632"/>
    </location>
</feature>
<dbReference type="InterPro" id="IPR000718">
    <property type="entry name" value="Peptidase_M13"/>
</dbReference>
<dbReference type="InterPro" id="IPR018497">
    <property type="entry name" value="Peptidase_M13_C"/>
</dbReference>
<dbReference type="EMBL" id="CP030140">
    <property type="protein sequence ID" value="AWX69478.1"/>
    <property type="molecule type" value="Genomic_DNA"/>
</dbReference>
<keyword evidence="11" id="KW-1185">Reference proteome</keyword>
<dbReference type="InterPro" id="IPR042089">
    <property type="entry name" value="Peptidase_M13_dom_2"/>
</dbReference>
<sequence length="637" mass="74898">MNKKLLKDDFFEAVNGKKLAKMKIPGDKPGIGSFSMIDQKLQRIKKTLFNKWLVNDKDIQNYPMLKEMIKFYKLTKNWQQRKINGVRPLDALLTKINNFNSWNDIINNYEWLILSNLPVPFKIDVSTGFEEPGKLVLWMDEYPYILPEKSYYDDEKKKTNLLGVFKQMATKILNKIYSKQQTDDIVDKTINLDAKVSKYVLTREEQAKYYELNNPRTLSEIQSHIEVFDVEKLTRMLVGEKEIKSIIVPSLIFLNNFNKIFNKDNFEEYKASLIVNTVLEYAKWLDNTTRKEALMFRNALSGINKFTSNEKVASDQAEAIYKMVYGKYYGEVFFGSEAKKQLEAMIETMKDVYKESIRNNDWLEEATKQMAIKKLTHMDVMVGYPEEIEPYYNEFFVQSYNGYDDLLQNVLAFQKIRIRWEYDRYLEIKNKKLWSMTPAMVNAYFQPTSNHIVFPAGILQAPFYSTKQTLSQNFGGIGVVIAHEISHSFDNNGAKFDERGVLHNWWTKKDEENFEKKIKQMIQLFDKVKITNKVRCNGTLTVSENIADCGGVSCAYESAKRFDPKFNPKQFFKQYAIIWRSKYREQFIEMLANVDVHAPVKLRTNLQLKNNIDFQKTFNIKPGDKMYLSPKKIFKIW</sequence>
<dbReference type="GO" id="GO:0016485">
    <property type="term" value="P:protein processing"/>
    <property type="evidence" value="ECO:0007669"/>
    <property type="project" value="TreeGrafter"/>
</dbReference>
<keyword evidence="5" id="KW-0378">Hydrolase</keyword>
<dbReference type="Proteomes" id="UP000250218">
    <property type="component" value="Chromosome"/>
</dbReference>
<keyword evidence="3" id="KW-0645">Protease</keyword>
<feature type="domain" description="Peptidase M13 N-terminal" evidence="9">
    <location>
        <begin position="7"/>
        <end position="385"/>
    </location>
</feature>
<evidence type="ECO:0000256" key="3">
    <source>
        <dbReference type="ARBA" id="ARBA00022670"/>
    </source>
</evidence>
<dbReference type="KEGG" id="mane:DP065_01795"/>
<dbReference type="RefSeq" id="WP_033178523.1">
    <property type="nucleotide sequence ID" value="NZ_CP030140.1"/>
</dbReference>
<evidence type="ECO:0000256" key="4">
    <source>
        <dbReference type="ARBA" id="ARBA00022723"/>
    </source>
</evidence>
<evidence type="ECO:0000313" key="11">
    <source>
        <dbReference type="Proteomes" id="UP000250218"/>
    </source>
</evidence>
<dbReference type="PRINTS" id="PR00786">
    <property type="entry name" value="NEPRILYSIN"/>
</dbReference>
<comment type="similarity">
    <text evidence="2">Belongs to the peptidase M13 family.</text>
</comment>
<dbReference type="CDD" id="cd08662">
    <property type="entry name" value="M13"/>
    <property type="match status" value="1"/>
</dbReference>
<dbReference type="SUPFAM" id="SSF55486">
    <property type="entry name" value="Metalloproteases ('zincins'), catalytic domain"/>
    <property type="match status" value="1"/>
</dbReference>
<name>A0A2Z4ND34_9BACT</name>
<gene>
    <name evidence="10" type="ORF">DP065_01795</name>
</gene>
<dbReference type="PANTHER" id="PTHR11733:SF167">
    <property type="entry name" value="FI17812P1-RELATED"/>
    <property type="match status" value="1"/>
</dbReference>
<comment type="cofactor">
    <cofactor evidence="1">
        <name>Zn(2+)</name>
        <dbReference type="ChEBI" id="CHEBI:29105"/>
    </cofactor>
</comment>
<evidence type="ECO:0000256" key="2">
    <source>
        <dbReference type="ARBA" id="ARBA00007357"/>
    </source>
</evidence>
<dbReference type="InterPro" id="IPR008753">
    <property type="entry name" value="Peptidase_M13_N"/>
</dbReference>